<feature type="transmembrane region" description="Helical" evidence="1">
    <location>
        <begin position="12"/>
        <end position="28"/>
    </location>
</feature>
<dbReference type="RefSeq" id="WP_275119736.1">
    <property type="nucleotide sequence ID" value="NZ_JAOTPO010000013.1"/>
</dbReference>
<keyword evidence="3" id="KW-1185">Reference proteome</keyword>
<evidence type="ECO:0000256" key="1">
    <source>
        <dbReference type="SAM" id="Phobius"/>
    </source>
</evidence>
<accession>A0ABT5VI55</accession>
<gene>
    <name evidence="2" type="ORF">N7Z68_17345</name>
</gene>
<evidence type="ECO:0000313" key="2">
    <source>
        <dbReference type="EMBL" id="MDE5415130.1"/>
    </source>
</evidence>
<protein>
    <submittedName>
        <fullName evidence="2">Uncharacterized protein</fullName>
    </submittedName>
</protein>
<proteinExistence type="predicted"/>
<sequence length="61" mass="6819">MFKKRTKVGKIIGYSGYFIFLIGVFSLVDGTNDLLRNTFLLAGAAGILASNFFRVKKDEKQ</sequence>
<keyword evidence="1" id="KW-1133">Transmembrane helix</keyword>
<keyword evidence="1" id="KW-0812">Transmembrane</keyword>
<dbReference type="EMBL" id="JAOTPO010000013">
    <property type="protein sequence ID" value="MDE5415130.1"/>
    <property type="molecule type" value="Genomic_DNA"/>
</dbReference>
<organism evidence="2 3">
    <name type="scientific">Alkalihalobacterium chitinilyticum</name>
    <dbReference type="NCBI Taxonomy" id="2980103"/>
    <lineage>
        <taxon>Bacteria</taxon>
        <taxon>Bacillati</taxon>
        <taxon>Bacillota</taxon>
        <taxon>Bacilli</taxon>
        <taxon>Bacillales</taxon>
        <taxon>Bacillaceae</taxon>
        <taxon>Alkalihalobacterium</taxon>
    </lineage>
</organism>
<name>A0ABT5VI55_9BACI</name>
<dbReference type="Proteomes" id="UP001148125">
    <property type="component" value="Unassembled WGS sequence"/>
</dbReference>
<keyword evidence="1" id="KW-0472">Membrane</keyword>
<evidence type="ECO:0000313" key="3">
    <source>
        <dbReference type="Proteomes" id="UP001148125"/>
    </source>
</evidence>
<feature type="transmembrane region" description="Helical" evidence="1">
    <location>
        <begin position="34"/>
        <end position="53"/>
    </location>
</feature>
<comment type="caution">
    <text evidence="2">The sequence shown here is derived from an EMBL/GenBank/DDBJ whole genome shotgun (WGS) entry which is preliminary data.</text>
</comment>
<reference evidence="2" key="1">
    <citation type="submission" date="2024-05" db="EMBL/GenBank/DDBJ databases">
        <title>Alkalihalobacillus sp. strain MEB203 novel alkaliphilic bacterium from Lonar Lake, India.</title>
        <authorList>
            <person name="Joshi A."/>
            <person name="Thite S."/>
            <person name="Mengade P."/>
        </authorList>
    </citation>
    <scope>NUCLEOTIDE SEQUENCE</scope>
    <source>
        <strain evidence="2">MEB 203</strain>
    </source>
</reference>